<sequence>MLPPDLLLSVIWRSGFAPPHLVAGLLTSTSPRRRRLLFAIAPLASCANDPTNLGSSLCPSIPTPDIKVHSFASPNVALSMPQAQTAFLLWLKQNLPQMLLLVTRRAQRRQVLAHKYHGWDKSGCSFPQDKYYDSRNFGGANKREHTDCMSYYQVDQFCLVLVPYKDVQLDINISPRLSSEYISYLENPVELLNEAAKAAEKDLWKILLSCSMKAFANHLKR</sequence>
<dbReference type="ExpressionAtlas" id="A0A3L6F582">
    <property type="expression patterns" value="baseline and differential"/>
</dbReference>
<organism evidence="1 2">
    <name type="scientific">Zea mays</name>
    <name type="common">Maize</name>
    <dbReference type="NCBI Taxonomy" id="4577"/>
    <lineage>
        <taxon>Eukaryota</taxon>
        <taxon>Viridiplantae</taxon>
        <taxon>Streptophyta</taxon>
        <taxon>Embryophyta</taxon>
        <taxon>Tracheophyta</taxon>
        <taxon>Spermatophyta</taxon>
        <taxon>Magnoliopsida</taxon>
        <taxon>Liliopsida</taxon>
        <taxon>Poales</taxon>
        <taxon>Poaceae</taxon>
        <taxon>PACMAD clade</taxon>
        <taxon>Panicoideae</taxon>
        <taxon>Andropogonodae</taxon>
        <taxon>Andropogoneae</taxon>
        <taxon>Tripsacinae</taxon>
        <taxon>Zea</taxon>
    </lineage>
</organism>
<reference evidence="1 2" key="1">
    <citation type="journal article" date="2018" name="Nat. Genet.">
        <title>Extensive intraspecific gene order and gene structural variations between Mo17 and other maize genomes.</title>
        <authorList>
            <person name="Sun S."/>
            <person name="Zhou Y."/>
            <person name="Chen J."/>
            <person name="Shi J."/>
            <person name="Zhao H."/>
            <person name="Zhao H."/>
            <person name="Song W."/>
            <person name="Zhang M."/>
            <person name="Cui Y."/>
            <person name="Dong X."/>
            <person name="Liu H."/>
            <person name="Ma X."/>
            <person name="Jiao Y."/>
            <person name="Wang B."/>
            <person name="Wei X."/>
            <person name="Stein J.C."/>
            <person name="Glaubitz J.C."/>
            <person name="Lu F."/>
            <person name="Yu G."/>
            <person name="Liang C."/>
            <person name="Fengler K."/>
            <person name="Li B."/>
            <person name="Rafalski A."/>
            <person name="Schnable P.S."/>
            <person name="Ware D.H."/>
            <person name="Buckler E.S."/>
            <person name="Lai J."/>
        </authorList>
    </citation>
    <scope>NUCLEOTIDE SEQUENCE [LARGE SCALE GENOMIC DNA]</scope>
    <source>
        <strain evidence="2">cv. Missouri 17</strain>
        <tissue evidence="1">Seedling</tissue>
    </source>
</reference>
<gene>
    <name evidence="1" type="ORF">Zm00014a_011203</name>
</gene>
<name>A0A3L6F582_MAIZE</name>
<protein>
    <submittedName>
        <fullName evidence="1">Uncharacterized protein</fullName>
    </submittedName>
</protein>
<accession>A0A3L6F582</accession>
<dbReference type="Proteomes" id="UP000251960">
    <property type="component" value="Chromosome 4"/>
</dbReference>
<comment type="caution">
    <text evidence="1">The sequence shown here is derived from an EMBL/GenBank/DDBJ whole genome shotgun (WGS) entry which is preliminary data.</text>
</comment>
<evidence type="ECO:0000313" key="1">
    <source>
        <dbReference type="EMBL" id="PWZ28316.1"/>
    </source>
</evidence>
<evidence type="ECO:0000313" key="2">
    <source>
        <dbReference type="Proteomes" id="UP000251960"/>
    </source>
</evidence>
<dbReference type="EMBL" id="NCVQ01000005">
    <property type="protein sequence ID" value="PWZ28316.1"/>
    <property type="molecule type" value="Genomic_DNA"/>
</dbReference>
<dbReference type="AlphaFoldDB" id="A0A3L6F582"/>
<proteinExistence type="predicted"/>